<name>A0A0R3RP23_9BILA</name>
<dbReference type="AlphaFoldDB" id="A0A0R3RP23"/>
<feature type="transmembrane region" description="Helical" evidence="1">
    <location>
        <begin position="56"/>
        <end position="83"/>
    </location>
</feature>
<evidence type="ECO:0000256" key="1">
    <source>
        <dbReference type="SAM" id="Phobius"/>
    </source>
</evidence>
<keyword evidence="1" id="KW-0472">Membrane</keyword>
<reference evidence="3" key="1">
    <citation type="submission" date="2017-02" db="UniProtKB">
        <authorList>
            <consortium name="WormBaseParasite"/>
        </authorList>
    </citation>
    <scope>IDENTIFICATION</scope>
</reference>
<evidence type="ECO:0000313" key="3">
    <source>
        <dbReference type="WBParaSite" id="EEL_0000323401-mRNA-1"/>
    </source>
</evidence>
<sequence length="165" mass="19225">KTEVTDKSETYEQHKITKYVAVLLFTILVLYGFASNIFMATVLFCRKRNNRYNREFILIASQIIICDFMALFPHIIVVLPEIILRGKKNFYGSQRNNMDKSHVFNFGHIPIFFHTSFFISANTESLRGANFTKMLSFFQVNKAIHSNRYCVAIDSRCDSLLSHKH</sequence>
<dbReference type="WBParaSite" id="EEL_0000323401-mRNA-1">
    <property type="protein sequence ID" value="EEL_0000323401-mRNA-1"/>
    <property type="gene ID" value="EEL_0000323401"/>
</dbReference>
<feature type="transmembrane region" description="Helical" evidence="1">
    <location>
        <begin position="20"/>
        <end position="44"/>
    </location>
</feature>
<keyword evidence="1" id="KW-1133">Transmembrane helix</keyword>
<dbReference type="Proteomes" id="UP000050640">
    <property type="component" value="Unplaced"/>
</dbReference>
<evidence type="ECO:0000313" key="2">
    <source>
        <dbReference type="Proteomes" id="UP000050640"/>
    </source>
</evidence>
<proteinExistence type="predicted"/>
<accession>A0A0R3RP23</accession>
<keyword evidence="2" id="KW-1185">Reference proteome</keyword>
<protein>
    <submittedName>
        <fullName evidence="3">G_PROTEIN_RECEP_F1_2 domain-containing protein</fullName>
    </submittedName>
</protein>
<organism evidence="2 3">
    <name type="scientific">Elaeophora elaphi</name>
    <dbReference type="NCBI Taxonomy" id="1147741"/>
    <lineage>
        <taxon>Eukaryota</taxon>
        <taxon>Metazoa</taxon>
        <taxon>Ecdysozoa</taxon>
        <taxon>Nematoda</taxon>
        <taxon>Chromadorea</taxon>
        <taxon>Rhabditida</taxon>
        <taxon>Spirurina</taxon>
        <taxon>Spiruromorpha</taxon>
        <taxon>Filarioidea</taxon>
        <taxon>Onchocercidae</taxon>
        <taxon>Elaeophora</taxon>
    </lineage>
</organism>
<keyword evidence="1" id="KW-0812">Transmembrane</keyword>